<evidence type="ECO:0000259" key="12">
    <source>
        <dbReference type="Pfam" id="PF09249"/>
    </source>
</evidence>
<keyword evidence="6 10" id="KW-0692">RNA repair</keyword>
<evidence type="ECO:0000256" key="4">
    <source>
        <dbReference type="ARBA" id="ARBA00022723"/>
    </source>
</evidence>
<keyword evidence="9 10" id="KW-0694">RNA-binding</keyword>
<evidence type="ECO:0000259" key="13">
    <source>
        <dbReference type="Pfam" id="PF21133"/>
    </source>
</evidence>
<dbReference type="GO" id="GO:0004810">
    <property type="term" value="F:CCA tRNA nucleotidyltransferase activity"/>
    <property type="evidence" value="ECO:0007669"/>
    <property type="project" value="UniProtKB-UniRule"/>
</dbReference>
<dbReference type="SUPFAM" id="SSF81631">
    <property type="entry name" value="PAP/OAS1 substrate-binding domain"/>
    <property type="match status" value="1"/>
</dbReference>
<dbReference type="AlphaFoldDB" id="A0A7C1IH81"/>
<evidence type="ECO:0000256" key="5">
    <source>
        <dbReference type="ARBA" id="ARBA00022741"/>
    </source>
</evidence>
<comment type="caution">
    <text evidence="14">The sequence shown here is derived from an EMBL/GenBank/DDBJ whole genome shotgun (WGS) entry which is preliminary data.</text>
</comment>
<dbReference type="Gene3D" id="3.30.70.590">
    <property type="entry name" value="Poly(A) polymerase predicted RNA binding domain"/>
    <property type="match status" value="1"/>
</dbReference>
<name>A0A7C1IH81_9CREN</name>
<sequence>MNTEAQEVEKKVLEKIKPSRSDEETLKSIANLVVNELDKFKQQTRIDMKISVEGSFAKGTWLKTDPELDVFIILPSNYDKEFIKNELYPKLRAWLNDYSPIEQYSEHPYLTLQIHGVKVDIVPSIESLPGAKIITAVDRTHLHTEYVKRKTDERLRDEIRLAKAFARGIGVYGAEIKIKGFSGYLLELLTIYYGGFRRLLEAAAYEWVPGKIYIDIEGVSDPLQAKQAFGNPPMIVIDPTDPRRNVAAAVSMEKLSEFIMAARLYLSNPKEEFFFPKPLHPVEKRRLLGLAETFFENVVLVELRHKARLPPDTLWGELQRALSIMKNILEKNEFEVYRCDAWSDEKEQSILACLLSTPIKTKYRLIKGPPIKEREHSIRFIEKYLHSPFLGPWIVGDRLYAISVRKEVLATSLIEDHLGEILVSDLTDSTAKVSLLSWRPEIIEDEEIGEWILSFLLGKPKWLWALLDYQKV</sequence>
<comment type="function">
    <text evidence="10">Catalyzes the addition and repair of the essential 3'-terminal CCA sequence in tRNAs without using a nucleic acid template. Adds these three nucleotides in the order of C, C, and A to the tRNA nucleotide-73, using CTP and ATP as substrates and producing inorganic pyrophosphate. tRNA 3'-terminal CCA addition is required both for tRNA processing and repair. Also involved in tRNA surveillance by mediating tandem CCA addition to generate a CCACCA at the 3' terminus of unstable tRNAs. While stable tRNAs receive only 3'-terminal CCA, unstable tRNAs are marked with CCACCA and rapidly degraded.</text>
</comment>
<comment type="miscellaneous">
    <text evidence="10">A single active site specifically recognizes both ATP and CTP and is responsible for their addition.</text>
</comment>
<dbReference type="GO" id="GO:0001680">
    <property type="term" value="P:tRNA 3'-terminal CCA addition"/>
    <property type="evidence" value="ECO:0007669"/>
    <property type="project" value="UniProtKB-UniRule"/>
</dbReference>
<dbReference type="InterPro" id="IPR048833">
    <property type="entry name" value="CAA_C"/>
</dbReference>
<dbReference type="SUPFAM" id="SSF81301">
    <property type="entry name" value="Nucleotidyltransferase"/>
    <property type="match status" value="1"/>
</dbReference>
<dbReference type="NCBIfam" id="TIGR03671">
    <property type="entry name" value="cca_archaeal"/>
    <property type="match status" value="1"/>
</dbReference>
<comment type="similarity">
    <text evidence="10">Belongs to the tRNA nucleotidyltransferase/poly(A) polymerase family. Archaeal CCA-adding enzyme subfamily.</text>
</comment>
<keyword evidence="5 10" id="KW-0547">Nucleotide-binding</keyword>
<feature type="binding site" evidence="10">
    <location>
        <position position="172"/>
    </location>
    <ligand>
        <name>CTP</name>
        <dbReference type="ChEBI" id="CHEBI:37563"/>
    </ligand>
</feature>
<feature type="binding site" evidence="10">
    <location>
        <position position="120"/>
    </location>
    <ligand>
        <name>Mg(2+)</name>
        <dbReference type="ChEBI" id="CHEBI:18420"/>
    </ligand>
</feature>
<evidence type="ECO:0000259" key="11">
    <source>
        <dbReference type="Pfam" id="PF01909"/>
    </source>
</evidence>
<dbReference type="Gene3D" id="1.10.1410.30">
    <property type="entry name" value="CCA tRNA nucleotidyltransferase, domain 2"/>
    <property type="match status" value="1"/>
</dbReference>
<dbReference type="InterPro" id="IPR015329">
    <property type="entry name" value="tRNA_NucTransf2"/>
</dbReference>
<feature type="domain" description="CCA-adding enzyme C-terminal" evidence="13">
    <location>
        <begin position="309"/>
        <end position="417"/>
    </location>
</feature>
<dbReference type="PANTHER" id="PTHR39643">
    <property type="entry name" value="CCA-ADDING ENZYME"/>
    <property type="match status" value="1"/>
</dbReference>
<dbReference type="InterPro" id="IPR008229">
    <property type="entry name" value="CCA-adding_arc"/>
</dbReference>
<organism evidence="14">
    <name type="scientific">Fervidicoccus fontis</name>
    <dbReference type="NCBI Taxonomy" id="683846"/>
    <lineage>
        <taxon>Archaea</taxon>
        <taxon>Thermoproteota</taxon>
        <taxon>Thermoprotei</taxon>
        <taxon>Fervidicoccales</taxon>
        <taxon>Fervidicoccaceae</taxon>
        <taxon>Fervidicoccus</taxon>
    </lineage>
</organism>
<comment type="cofactor">
    <cofactor evidence="10">
        <name>Mg(2+)</name>
        <dbReference type="ChEBI" id="CHEBI:18420"/>
    </cofactor>
</comment>
<feature type="binding site" evidence="10">
    <location>
        <position position="67"/>
    </location>
    <ligand>
        <name>Mg(2+)</name>
        <dbReference type="ChEBI" id="CHEBI:18420"/>
    </ligand>
</feature>
<evidence type="ECO:0000256" key="3">
    <source>
        <dbReference type="ARBA" id="ARBA00022695"/>
    </source>
</evidence>
<feature type="binding site" evidence="10">
    <location>
        <position position="55"/>
    </location>
    <ligand>
        <name>CTP</name>
        <dbReference type="ChEBI" id="CHEBI:37563"/>
    </ligand>
</feature>
<feature type="binding site" evidence="10">
    <location>
        <position position="143"/>
    </location>
    <ligand>
        <name>CTP</name>
        <dbReference type="ChEBI" id="CHEBI:37563"/>
    </ligand>
</feature>
<evidence type="ECO:0000256" key="2">
    <source>
        <dbReference type="ARBA" id="ARBA00022694"/>
    </source>
</evidence>
<dbReference type="PANTHER" id="PTHR39643:SF1">
    <property type="entry name" value="CCA-ADDING ENZYME"/>
    <property type="match status" value="1"/>
</dbReference>
<dbReference type="EC" id="2.7.7.72" evidence="10"/>
<keyword evidence="1 10" id="KW-0808">Transferase</keyword>
<dbReference type="Pfam" id="PF09249">
    <property type="entry name" value="tRNA_NucTransf2"/>
    <property type="match status" value="1"/>
</dbReference>
<comment type="catalytic activity">
    <reaction evidence="10">
        <text>a tRNA with a 3' CCA end + 2 CTP + ATP = a tRNA with a 3' CCACCA end + 3 diphosphate</text>
        <dbReference type="Rhea" id="RHEA:76235"/>
        <dbReference type="Rhea" id="RHEA-COMP:10468"/>
        <dbReference type="Rhea" id="RHEA-COMP:18655"/>
        <dbReference type="ChEBI" id="CHEBI:30616"/>
        <dbReference type="ChEBI" id="CHEBI:33019"/>
        <dbReference type="ChEBI" id="CHEBI:37563"/>
        <dbReference type="ChEBI" id="CHEBI:83071"/>
        <dbReference type="ChEBI" id="CHEBI:195187"/>
    </reaction>
</comment>
<evidence type="ECO:0000256" key="1">
    <source>
        <dbReference type="ARBA" id="ARBA00022679"/>
    </source>
</evidence>
<comment type="catalytic activity">
    <reaction evidence="10">
        <text>a tRNA precursor + 2 CTP + ATP = a tRNA with a 3' CCA end + 3 diphosphate</text>
        <dbReference type="Rhea" id="RHEA:14433"/>
        <dbReference type="Rhea" id="RHEA-COMP:10465"/>
        <dbReference type="Rhea" id="RHEA-COMP:10468"/>
        <dbReference type="ChEBI" id="CHEBI:30616"/>
        <dbReference type="ChEBI" id="CHEBI:33019"/>
        <dbReference type="ChEBI" id="CHEBI:37563"/>
        <dbReference type="ChEBI" id="CHEBI:74896"/>
        <dbReference type="ChEBI" id="CHEBI:83071"/>
        <dbReference type="EC" id="2.7.7.72"/>
    </reaction>
</comment>
<feature type="domain" description="Polymerase nucleotidyl transferase" evidence="11">
    <location>
        <begin position="39"/>
        <end position="138"/>
    </location>
</feature>
<dbReference type="CDD" id="cd05400">
    <property type="entry name" value="NT_2-5OAS_ClassI-CCAase"/>
    <property type="match status" value="1"/>
</dbReference>
<dbReference type="InterPro" id="IPR006116">
    <property type="entry name" value="NT_2-5OAS_ClassI-CCAase"/>
</dbReference>
<proteinExistence type="inferred from homology"/>
<gene>
    <name evidence="10 14" type="primary">cca</name>
    <name evidence="14" type="ORF">ENO04_00385</name>
</gene>
<evidence type="ECO:0000256" key="7">
    <source>
        <dbReference type="ARBA" id="ARBA00022840"/>
    </source>
</evidence>
<feature type="binding site" evidence="10">
    <location>
        <position position="163"/>
    </location>
    <ligand>
        <name>ATP</name>
        <dbReference type="ChEBI" id="CHEBI:30616"/>
    </ligand>
</feature>
<dbReference type="EMBL" id="DSDY01000014">
    <property type="protein sequence ID" value="HDS10073.1"/>
    <property type="molecule type" value="Genomic_DNA"/>
</dbReference>
<dbReference type="Pfam" id="PF01909">
    <property type="entry name" value="NTP_transf_2"/>
    <property type="match status" value="1"/>
</dbReference>
<feature type="binding site" evidence="10">
    <location>
        <position position="172"/>
    </location>
    <ligand>
        <name>ATP</name>
        <dbReference type="ChEBI" id="CHEBI:30616"/>
    </ligand>
</feature>
<keyword evidence="7 10" id="KW-0067">ATP-binding</keyword>
<evidence type="ECO:0000256" key="6">
    <source>
        <dbReference type="ARBA" id="ARBA00022800"/>
    </source>
</evidence>
<dbReference type="HAMAP" id="MF_01264">
    <property type="entry name" value="CCA_arch"/>
    <property type="match status" value="1"/>
</dbReference>
<feature type="binding site" evidence="10">
    <location>
        <position position="58"/>
    </location>
    <ligand>
        <name>CTP</name>
        <dbReference type="ChEBI" id="CHEBI:37563"/>
    </ligand>
</feature>
<protein>
    <recommendedName>
        <fullName evidence="10">CCA-adding enzyme</fullName>
        <ecNumber evidence="10">2.7.7.72</ecNumber>
    </recommendedName>
    <alternativeName>
        <fullName evidence="10">CCA tRNA nucleotidyltransferase</fullName>
    </alternativeName>
    <alternativeName>
        <fullName evidence="10">tRNA CCA-pyrophosphorylase</fullName>
    </alternativeName>
    <alternativeName>
        <fullName evidence="10">tRNA adenylyl-/cytidylyl- transferase</fullName>
    </alternativeName>
    <alternativeName>
        <fullName evidence="10">tRNA nucleotidyltransferase</fullName>
    </alternativeName>
    <alternativeName>
        <fullName evidence="10">tRNA-NT</fullName>
    </alternativeName>
</protein>
<dbReference type="SUPFAM" id="SSF55003">
    <property type="entry name" value="PAP/Archaeal CCA-adding enzyme, C-terminal domain"/>
    <property type="match status" value="1"/>
</dbReference>
<keyword evidence="3 10" id="KW-0548">Nucleotidyltransferase</keyword>
<evidence type="ECO:0000313" key="14">
    <source>
        <dbReference type="EMBL" id="HDS10073.1"/>
    </source>
</evidence>
<reference evidence="14" key="1">
    <citation type="journal article" date="2020" name="mSystems">
        <title>Genome- and Community-Level Interaction Insights into Carbon Utilization and Element Cycling Functions of Hydrothermarchaeota in Hydrothermal Sediment.</title>
        <authorList>
            <person name="Zhou Z."/>
            <person name="Liu Y."/>
            <person name="Xu W."/>
            <person name="Pan J."/>
            <person name="Luo Z.H."/>
            <person name="Li M."/>
        </authorList>
    </citation>
    <scope>NUCLEOTIDE SEQUENCE [LARGE SCALE GENOMIC DNA]</scope>
    <source>
        <strain evidence="14">SpSt-123</strain>
    </source>
</reference>
<dbReference type="InterPro" id="IPR002934">
    <property type="entry name" value="Polymerase_NTP_transf_dom"/>
</dbReference>
<evidence type="ECO:0000256" key="10">
    <source>
        <dbReference type="HAMAP-Rule" id="MF_01264"/>
    </source>
</evidence>
<dbReference type="InterPro" id="IPR011068">
    <property type="entry name" value="NuclTrfase_I-like_C"/>
</dbReference>
<dbReference type="Pfam" id="PF21133">
    <property type="entry name" value="CAA_C"/>
    <property type="match status" value="1"/>
</dbReference>
<dbReference type="GO" id="GO:0000049">
    <property type="term" value="F:tRNA binding"/>
    <property type="evidence" value="ECO:0007669"/>
    <property type="project" value="UniProtKB-UniRule"/>
</dbReference>
<dbReference type="GO" id="GO:0005524">
    <property type="term" value="F:ATP binding"/>
    <property type="evidence" value="ECO:0007669"/>
    <property type="project" value="UniProtKB-UniRule"/>
</dbReference>
<evidence type="ECO:0000256" key="8">
    <source>
        <dbReference type="ARBA" id="ARBA00022842"/>
    </source>
</evidence>
<dbReference type="PIRSF" id="PIRSF005335">
    <property type="entry name" value="CCA_arch"/>
    <property type="match status" value="1"/>
</dbReference>
<keyword evidence="4 10" id="KW-0479">Metal-binding</keyword>
<dbReference type="GO" id="GO:0042245">
    <property type="term" value="P:RNA repair"/>
    <property type="evidence" value="ECO:0007669"/>
    <property type="project" value="UniProtKB-KW"/>
</dbReference>
<feature type="binding site" evidence="10">
    <location>
        <position position="143"/>
    </location>
    <ligand>
        <name>ATP</name>
        <dbReference type="ChEBI" id="CHEBI:30616"/>
    </ligand>
</feature>
<comment type="subunit">
    <text evidence="10">Homodimer.</text>
</comment>
<feature type="binding site" evidence="10">
    <location>
        <position position="55"/>
    </location>
    <ligand>
        <name>ATP</name>
        <dbReference type="ChEBI" id="CHEBI:30616"/>
    </ligand>
</feature>
<evidence type="ECO:0000256" key="9">
    <source>
        <dbReference type="ARBA" id="ARBA00022884"/>
    </source>
</evidence>
<dbReference type="GO" id="GO:0000287">
    <property type="term" value="F:magnesium ion binding"/>
    <property type="evidence" value="ECO:0007669"/>
    <property type="project" value="UniProtKB-UniRule"/>
</dbReference>
<dbReference type="InterPro" id="IPR043519">
    <property type="entry name" value="NT_sf"/>
</dbReference>
<feature type="domain" description="tRNA nucleotidyltransferase substrate binding" evidence="12">
    <location>
        <begin position="157"/>
        <end position="275"/>
    </location>
</feature>
<keyword evidence="8 10" id="KW-0460">Magnesium</keyword>
<feature type="binding site" evidence="10">
    <location>
        <position position="163"/>
    </location>
    <ligand>
        <name>CTP</name>
        <dbReference type="ChEBI" id="CHEBI:37563"/>
    </ligand>
</feature>
<dbReference type="InterPro" id="IPR042090">
    <property type="entry name" value="CCA_tRNA_nucleotrans_2"/>
</dbReference>
<feature type="binding site" evidence="10">
    <location>
        <position position="58"/>
    </location>
    <ligand>
        <name>ATP</name>
        <dbReference type="ChEBI" id="CHEBI:30616"/>
    </ligand>
</feature>
<accession>A0A7C1IH81</accession>
<keyword evidence="2 10" id="KW-0819">tRNA processing</keyword>
<feature type="binding site" evidence="10">
    <location>
        <position position="69"/>
    </location>
    <ligand>
        <name>Mg(2+)</name>
        <dbReference type="ChEBI" id="CHEBI:18420"/>
    </ligand>
</feature>
<dbReference type="Gene3D" id="3.30.460.10">
    <property type="entry name" value="Beta Polymerase, domain 2"/>
    <property type="match status" value="1"/>
</dbReference>